<dbReference type="InterPro" id="IPR045187">
    <property type="entry name" value="CcO_II"/>
</dbReference>
<comment type="subcellular location">
    <subcellularLocation>
        <location evidence="1 17">Mitochondrion inner membrane</location>
        <topology evidence="1 17">Multi-pass membrane protein</topology>
    </subcellularLocation>
</comment>
<dbReference type="InterPro" id="IPR001505">
    <property type="entry name" value="Copper_CuA"/>
</dbReference>
<dbReference type="InterPro" id="IPR011759">
    <property type="entry name" value="Cyt_c_oxidase_su2_TM_dom"/>
</dbReference>
<dbReference type="PRINTS" id="PR01166">
    <property type="entry name" value="CYCOXIDASEII"/>
</dbReference>
<evidence type="ECO:0000256" key="18">
    <source>
        <dbReference type="SAM" id="Phobius"/>
    </source>
</evidence>
<evidence type="ECO:0000313" key="21">
    <source>
        <dbReference type="EMBL" id="BBH15642.1"/>
    </source>
</evidence>
<dbReference type="PANTHER" id="PTHR22888:SF9">
    <property type="entry name" value="CYTOCHROME C OXIDASE SUBUNIT 2"/>
    <property type="match status" value="1"/>
</dbReference>
<keyword evidence="14 17" id="KW-0496">Mitochondrion</keyword>
<keyword evidence="7 17" id="KW-0479">Metal-binding</keyword>
<dbReference type="FunFam" id="2.60.40.420:FF:000001">
    <property type="entry name" value="Cytochrome c oxidase subunit 2"/>
    <property type="match status" value="1"/>
</dbReference>
<dbReference type="GO" id="GO:0004129">
    <property type="term" value="F:cytochrome-c oxidase activity"/>
    <property type="evidence" value="ECO:0007669"/>
    <property type="project" value="UniProtKB-EC"/>
</dbReference>
<dbReference type="AlphaFoldDB" id="A0A4P2VIQ3"/>
<dbReference type="PROSITE" id="PS00078">
    <property type="entry name" value="COX2"/>
    <property type="match status" value="1"/>
</dbReference>
<accession>A0A4P2VIQ3</accession>
<dbReference type="EMBL" id="LC431744">
    <property type="protein sequence ID" value="BBH15642.1"/>
    <property type="molecule type" value="Genomic_DNA"/>
</dbReference>
<reference evidence="21" key="1">
    <citation type="journal article" date="2019" name="Mitochondrial DNA Part B Resour">
        <title>Complete mitochondrial genome of Siamese cobra (Naja kaouthia) determined using next-generation sequencing.</title>
        <authorList>
            <person name="Singchat W."/>
            <person name="Areesirisuk P."/>
            <person name="Sillapaprayoon S."/>
            <person name="Muangmai N."/>
            <person name="Baicharoen S."/>
            <person name="Suntrarachun S."/>
            <person name="Chanhome L."/>
            <person name="Peyachoknagul S."/>
            <person name="Srikulnath K."/>
        </authorList>
    </citation>
    <scope>NUCLEOTIDE SEQUENCE</scope>
</reference>
<keyword evidence="13 17" id="KW-0186">Copper</keyword>
<dbReference type="InterPro" id="IPR008972">
    <property type="entry name" value="Cupredoxin"/>
</dbReference>
<dbReference type="CDD" id="cd13912">
    <property type="entry name" value="CcO_II_C"/>
    <property type="match status" value="1"/>
</dbReference>
<evidence type="ECO:0000256" key="2">
    <source>
        <dbReference type="ARBA" id="ARBA00007866"/>
    </source>
</evidence>
<dbReference type="GO" id="GO:0042773">
    <property type="term" value="P:ATP synthesis coupled electron transport"/>
    <property type="evidence" value="ECO:0007669"/>
    <property type="project" value="TreeGrafter"/>
</dbReference>
<evidence type="ECO:0000259" key="19">
    <source>
        <dbReference type="PROSITE" id="PS50857"/>
    </source>
</evidence>
<evidence type="ECO:0000256" key="15">
    <source>
        <dbReference type="ARBA" id="ARBA00023136"/>
    </source>
</evidence>
<dbReference type="Pfam" id="PF02790">
    <property type="entry name" value="COX2_TM"/>
    <property type="match status" value="1"/>
</dbReference>
<evidence type="ECO:0000256" key="6">
    <source>
        <dbReference type="ARBA" id="ARBA00022692"/>
    </source>
</evidence>
<dbReference type="InterPro" id="IPR034210">
    <property type="entry name" value="CcO_II_C"/>
</dbReference>
<comment type="cofactor">
    <cofactor evidence="17">
        <name>Cu cation</name>
        <dbReference type="ChEBI" id="CHEBI:23378"/>
    </cofactor>
    <text evidence="17">Binds a copper A center.</text>
</comment>
<dbReference type="InterPro" id="IPR036257">
    <property type="entry name" value="Cyt_c_oxidase_su2_TM_sf"/>
</dbReference>
<dbReference type="Gene3D" id="1.10.287.90">
    <property type="match status" value="1"/>
</dbReference>
<feature type="transmembrane region" description="Helical" evidence="18">
    <location>
        <begin position="27"/>
        <end position="44"/>
    </location>
</feature>
<keyword evidence="9" id="KW-0460">Magnesium</keyword>
<feature type="domain" description="Cytochrome oxidase subunit II transmembrane region profile" evidence="20">
    <location>
        <begin position="1"/>
        <end position="92"/>
    </location>
</feature>
<evidence type="ECO:0000259" key="20">
    <source>
        <dbReference type="PROSITE" id="PS50999"/>
    </source>
</evidence>
<evidence type="ECO:0000256" key="14">
    <source>
        <dbReference type="ARBA" id="ARBA00023128"/>
    </source>
</evidence>
<evidence type="ECO:0000256" key="1">
    <source>
        <dbReference type="ARBA" id="ARBA00004448"/>
    </source>
</evidence>
<evidence type="ECO:0000256" key="12">
    <source>
        <dbReference type="ARBA" id="ARBA00022989"/>
    </source>
</evidence>
<protein>
    <recommendedName>
        <fullName evidence="3 17">Cytochrome c oxidase subunit 2</fullName>
    </recommendedName>
</protein>
<dbReference type="PANTHER" id="PTHR22888">
    <property type="entry name" value="CYTOCHROME C OXIDASE, SUBUNIT II"/>
    <property type="match status" value="1"/>
</dbReference>
<geneLocation type="mitochondrion" evidence="21"/>
<sequence length="230" mass="25732">MPYATQLSLQEATSPAMEEVIFLHDHVLLLTCLMSLVVLMFAATSTTTNLTHNDPTEEVEQLEAAWTAAPIMILILTALPSVRSLYLMEEVFDPYLTIKTTGHQWYWNYEYSDRTLISFDSYMIQTTDLQNGSPRLLEVDHRMVLPTGLQARIVVTAEDVLHSWAIPSLGVKVDAVPGRLNQLPLATSRSGVFFGQCSEICGANHSFMPIAVEAIPLNQFELWLTSEQSL</sequence>
<organism evidence="21">
    <name type="scientific">Naja kaouthia</name>
    <name type="common">Monocled cobra</name>
    <name type="synonym">Naja siamensis</name>
    <dbReference type="NCBI Taxonomy" id="8649"/>
    <lineage>
        <taxon>Eukaryota</taxon>
        <taxon>Metazoa</taxon>
        <taxon>Chordata</taxon>
        <taxon>Craniata</taxon>
        <taxon>Vertebrata</taxon>
        <taxon>Euteleostomi</taxon>
        <taxon>Lepidosauria</taxon>
        <taxon>Squamata</taxon>
        <taxon>Bifurcata</taxon>
        <taxon>Unidentata</taxon>
        <taxon>Episquamata</taxon>
        <taxon>Toxicofera</taxon>
        <taxon>Serpentes</taxon>
        <taxon>Colubroidea</taxon>
        <taxon>Elapidae</taxon>
        <taxon>Elapinae</taxon>
        <taxon>Naja</taxon>
    </lineage>
</organism>
<dbReference type="InterPro" id="IPR002429">
    <property type="entry name" value="CcO_II-like_C"/>
</dbReference>
<keyword evidence="5 17" id="KW-0679">Respiratory chain</keyword>
<dbReference type="SUPFAM" id="SSF81464">
    <property type="entry name" value="Cytochrome c oxidase subunit II-like, transmembrane region"/>
    <property type="match status" value="1"/>
</dbReference>
<evidence type="ECO:0000256" key="10">
    <source>
        <dbReference type="ARBA" id="ARBA00022967"/>
    </source>
</evidence>
<evidence type="ECO:0000256" key="17">
    <source>
        <dbReference type="RuleBase" id="RU000457"/>
    </source>
</evidence>
<evidence type="ECO:0000256" key="5">
    <source>
        <dbReference type="ARBA" id="ARBA00022660"/>
    </source>
</evidence>
<evidence type="ECO:0000256" key="3">
    <source>
        <dbReference type="ARBA" id="ARBA00015946"/>
    </source>
</evidence>
<comment type="similarity">
    <text evidence="2 17">Belongs to the cytochrome c oxidase subunit 2 family.</text>
</comment>
<keyword evidence="8 17" id="KW-0999">Mitochondrion inner membrane</keyword>
<dbReference type="GO" id="GO:0005743">
    <property type="term" value="C:mitochondrial inner membrane"/>
    <property type="evidence" value="ECO:0007669"/>
    <property type="project" value="UniProtKB-SubCell"/>
</dbReference>
<comment type="function">
    <text evidence="17">Component of the cytochrome c oxidase, the last enzyme in the mitochondrial electron transport chain which drives oxidative phosphorylation. The respiratory chain contains 3 multisubunit complexes succinate dehydrogenase (complex II, CII), ubiquinol-cytochrome c oxidoreductase (cytochrome b-c1 complex, complex III, CIII) and cytochrome c oxidase (complex IV, CIV), that cooperate to transfer electrons derived from NADH and succinate to molecular oxygen, creating an electrochemical gradient over the inner membrane that drives transmembrane transport and the ATP synthase. Cytochrome c oxidase is the component of the respiratory chain that catalyzes the reduction of oxygen to water. Electrons originating from reduced cytochrome c in the intermembrane space (IMS) are transferred via the dinuclear copper A center (CU(A)) of subunit 2 and heme A of subunit 1 to the active site in subunit 1, a binuclear center (BNC) formed by heme A3 and copper B (CU(B)). The BNC reduces molecular oxygen to 2 water molecules using 4 electrons from cytochrome c in the IMS and 4 protons from the mitochondrial matrix.</text>
</comment>
<proteinExistence type="inferred from homology"/>
<comment type="catalytic activity">
    <reaction evidence="16">
        <text>4 Fe(II)-[cytochrome c] + O2 + 8 H(+)(in) = 4 Fe(III)-[cytochrome c] + 2 H2O + 4 H(+)(out)</text>
        <dbReference type="Rhea" id="RHEA:11436"/>
        <dbReference type="Rhea" id="RHEA-COMP:10350"/>
        <dbReference type="Rhea" id="RHEA-COMP:14399"/>
        <dbReference type="ChEBI" id="CHEBI:15377"/>
        <dbReference type="ChEBI" id="CHEBI:15378"/>
        <dbReference type="ChEBI" id="CHEBI:15379"/>
        <dbReference type="ChEBI" id="CHEBI:29033"/>
        <dbReference type="ChEBI" id="CHEBI:29034"/>
        <dbReference type="EC" id="7.1.1.9"/>
    </reaction>
    <physiologicalReaction direction="left-to-right" evidence="16">
        <dbReference type="Rhea" id="RHEA:11437"/>
    </physiologicalReaction>
</comment>
<dbReference type="PROSITE" id="PS50999">
    <property type="entry name" value="COX2_TM"/>
    <property type="match status" value="1"/>
</dbReference>
<evidence type="ECO:0000256" key="11">
    <source>
        <dbReference type="ARBA" id="ARBA00022982"/>
    </source>
</evidence>
<keyword evidence="12 18" id="KW-1133">Transmembrane helix</keyword>
<keyword evidence="6 17" id="KW-0812">Transmembrane</keyword>
<evidence type="ECO:0000256" key="7">
    <source>
        <dbReference type="ARBA" id="ARBA00022723"/>
    </source>
</evidence>
<evidence type="ECO:0000256" key="9">
    <source>
        <dbReference type="ARBA" id="ARBA00022842"/>
    </source>
</evidence>
<dbReference type="Gene3D" id="2.60.40.420">
    <property type="entry name" value="Cupredoxins - blue copper proteins"/>
    <property type="match status" value="1"/>
</dbReference>
<feature type="transmembrane region" description="Helical" evidence="18">
    <location>
        <begin position="64"/>
        <end position="82"/>
    </location>
</feature>
<keyword evidence="15 17" id="KW-0472">Membrane</keyword>
<feature type="domain" description="Cytochrome oxidase subunit II copper A binding" evidence="19">
    <location>
        <begin position="93"/>
        <end position="226"/>
    </location>
</feature>
<dbReference type="PROSITE" id="PS50857">
    <property type="entry name" value="COX2_CUA"/>
    <property type="match status" value="1"/>
</dbReference>
<evidence type="ECO:0000256" key="13">
    <source>
        <dbReference type="ARBA" id="ARBA00023008"/>
    </source>
</evidence>
<evidence type="ECO:0000256" key="16">
    <source>
        <dbReference type="ARBA" id="ARBA00049512"/>
    </source>
</evidence>
<keyword evidence="10" id="KW-1278">Translocase</keyword>
<keyword evidence="4 17" id="KW-0813">Transport</keyword>
<dbReference type="SUPFAM" id="SSF49503">
    <property type="entry name" value="Cupredoxins"/>
    <property type="match status" value="1"/>
</dbReference>
<name>A0A4P2VIQ3_NAJKA</name>
<evidence type="ECO:0000256" key="8">
    <source>
        <dbReference type="ARBA" id="ARBA00022792"/>
    </source>
</evidence>
<dbReference type="GO" id="GO:0005507">
    <property type="term" value="F:copper ion binding"/>
    <property type="evidence" value="ECO:0007669"/>
    <property type="project" value="InterPro"/>
</dbReference>
<dbReference type="Pfam" id="PF00116">
    <property type="entry name" value="COX2"/>
    <property type="match status" value="1"/>
</dbReference>
<evidence type="ECO:0000256" key="4">
    <source>
        <dbReference type="ARBA" id="ARBA00022448"/>
    </source>
</evidence>
<keyword evidence="11 17" id="KW-0249">Electron transport</keyword>
<gene>
    <name evidence="21" type="primary">COII</name>
</gene>